<dbReference type="AlphaFoldDB" id="A0A512MEB6"/>
<dbReference type="PIRSF" id="PIRSF006092">
    <property type="entry name" value="GreA_GreB"/>
    <property type="match status" value="1"/>
</dbReference>
<dbReference type="SUPFAM" id="SSF54534">
    <property type="entry name" value="FKBP-like"/>
    <property type="match status" value="1"/>
</dbReference>
<evidence type="ECO:0000259" key="1">
    <source>
        <dbReference type="Pfam" id="PF01272"/>
    </source>
</evidence>
<dbReference type="InterPro" id="IPR001437">
    <property type="entry name" value="Tscrpt_elong_fac_GreA/B_C"/>
</dbReference>
<evidence type="ECO:0000313" key="2">
    <source>
        <dbReference type="EMBL" id="GEP45080.1"/>
    </source>
</evidence>
<gene>
    <name evidence="2" type="ORF">BGE01nite_43710</name>
</gene>
<sequence length="119" mass="12990">MTPDGAERLRARLLELKSAQSLHDDIDHLERVLGAMTIVPSQPSPEAVVFGARVTLMNSAGDSASYRIVGVDETSLDPTYVSWVSAKGRILLGAMPGQRLRLDDGSTLWWTVVKVEEGR</sequence>
<dbReference type="GO" id="GO:0070063">
    <property type="term" value="F:RNA polymerase binding"/>
    <property type="evidence" value="ECO:0007669"/>
    <property type="project" value="InterPro"/>
</dbReference>
<evidence type="ECO:0000313" key="3">
    <source>
        <dbReference type="Proteomes" id="UP000321577"/>
    </source>
</evidence>
<proteinExistence type="predicted"/>
<comment type="caution">
    <text evidence="2">The sequence shown here is derived from an EMBL/GenBank/DDBJ whole genome shotgun (WGS) entry which is preliminary data.</text>
</comment>
<protein>
    <recommendedName>
        <fullName evidence="1">Transcription elongation factor GreA/GreB C-terminal domain-containing protein</fullName>
    </recommendedName>
</protein>
<dbReference type="InterPro" id="IPR023459">
    <property type="entry name" value="Tscrpt_elong_fac_GreA/B_fam"/>
</dbReference>
<dbReference type="GO" id="GO:0032784">
    <property type="term" value="P:regulation of DNA-templated transcription elongation"/>
    <property type="evidence" value="ECO:0007669"/>
    <property type="project" value="InterPro"/>
</dbReference>
<dbReference type="Proteomes" id="UP000321577">
    <property type="component" value="Unassembled WGS sequence"/>
</dbReference>
<keyword evidence="3" id="KW-1185">Reference proteome</keyword>
<feature type="domain" description="Transcription elongation factor GreA/GreB C-terminal" evidence="1">
    <location>
        <begin position="46"/>
        <end position="116"/>
    </location>
</feature>
<reference evidence="2 3" key="1">
    <citation type="submission" date="2019-07" db="EMBL/GenBank/DDBJ databases">
        <title>Whole genome shotgun sequence of Brevifollis gellanilyticus NBRC 108608.</title>
        <authorList>
            <person name="Hosoyama A."/>
            <person name="Uohara A."/>
            <person name="Ohji S."/>
            <person name="Ichikawa N."/>
        </authorList>
    </citation>
    <scope>NUCLEOTIDE SEQUENCE [LARGE SCALE GENOMIC DNA]</scope>
    <source>
        <strain evidence="2 3">NBRC 108608</strain>
    </source>
</reference>
<dbReference type="Gene3D" id="3.10.50.30">
    <property type="entry name" value="Transcription elongation factor, GreA/GreB, C-terminal domain"/>
    <property type="match status" value="1"/>
</dbReference>
<accession>A0A512MEB6</accession>
<dbReference type="GO" id="GO:0003677">
    <property type="term" value="F:DNA binding"/>
    <property type="evidence" value="ECO:0007669"/>
    <property type="project" value="InterPro"/>
</dbReference>
<dbReference type="InterPro" id="IPR036953">
    <property type="entry name" value="GreA/GreB_C_sf"/>
</dbReference>
<dbReference type="EMBL" id="BKAG01000041">
    <property type="protein sequence ID" value="GEP45080.1"/>
    <property type="molecule type" value="Genomic_DNA"/>
</dbReference>
<dbReference type="Pfam" id="PF01272">
    <property type="entry name" value="GreA_GreB"/>
    <property type="match status" value="1"/>
</dbReference>
<name>A0A512MEB6_9BACT</name>
<organism evidence="2 3">
    <name type="scientific">Brevifollis gellanilyticus</name>
    <dbReference type="NCBI Taxonomy" id="748831"/>
    <lineage>
        <taxon>Bacteria</taxon>
        <taxon>Pseudomonadati</taxon>
        <taxon>Verrucomicrobiota</taxon>
        <taxon>Verrucomicrobiia</taxon>
        <taxon>Verrucomicrobiales</taxon>
        <taxon>Verrucomicrobiaceae</taxon>
    </lineage>
</organism>